<gene>
    <name evidence="1" type="ORF">C666_02695</name>
</gene>
<reference evidence="1 2" key="1">
    <citation type="submission" date="2012-09" db="EMBL/GenBank/DDBJ databases">
        <title>Draft Genome Sequences of 6 Strains from Genus Thauera.</title>
        <authorList>
            <person name="Liu B."/>
            <person name="Shapleigh J.P."/>
            <person name="Frostegard A.H."/>
        </authorList>
    </citation>
    <scope>NUCLEOTIDE SEQUENCE [LARGE SCALE GENOMIC DNA]</scope>
    <source>
        <strain evidence="2">47Lol / DSM 12138</strain>
    </source>
</reference>
<dbReference type="Proteomes" id="UP000013232">
    <property type="component" value="Unassembled WGS sequence"/>
</dbReference>
<evidence type="ECO:0000313" key="2">
    <source>
        <dbReference type="Proteomes" id="UP000013232"/>
    </source>
</evidence>
<proteinExistence type="predicted"/>
<dbReference type="eggNOG" id="COG2911">
    <property type="taxonomic scope" value="Bacteria"/>
</dbReference>
<keyword evidence="2" id="KW-1185">Reference proteome</keyword>
<sequence length="697" mass="73549">MCSRPEARTGRGARGKAAALFLGLALALLLALAAQAVERIQLSIADIRTPALRVQGVQFHFATGSVPPELRIAGLALGDRSWRDLRLSCSRTSVALEGLGCQRGELRIAGRRLPLSVDFRFDPFEATLEAGLAFASGSHVRLRYDGESLLEVSLVRFSAEDLTEFAAMLSPSIAAELSRHALEGVVDAQLAWQLPGGAHPHESLRLEARLSDGGFAAPDGLQAAEGLHVAVDLSARASPAGWDWQGRAAWEKGEAYLHPLYLQAGPVLNAEGTIDDERAVLRMATIEIEGVSQLAFSAGIARQPLALQDFALSLAGGDLAILGPRWITPVLAPALAERLRFAGHVGAGIEIKDGHLATLDLVFDEAGVSLAGVGPSGEAGGRGLAFGPLSGHLPWSAAAPTRARFQVQGGHWEALSLGAFEVEALLDGGHAAFEPIRIQLLDGALVLEGLALEREAAGWRGQGDVVVEPLSMALLTEALGWPGMSGILSASLPGMRVNSGEIALDGALVVSVFDGYLQATGLRVSEPFGVASHLRADIQARHLDLAQLTDTFSFGSITGYVDADVHGLELVRWRPAAFDMRLASSPGSYRRRISQRAVQNIGALGGGGAMAALQRGVLGVFDTFGYRELGLHCVLAGGVCIMDGVEGGERADGGFRIVRGGGIPALDVIGYNRRVDWNELVGRIQRVIEDNVAPELH</sequence>
<dbReference type="AlphaFoldDB" id="N6Y768"/>
<dbReference type="EMBL" id="AMXE01000005">
    <property type="protein sequence ID" value="ENO90131.1"/>
    <property type="molecule type" value="Genomic_DNA"/>
</dbReference>
<evidence type="ECO:0000313" key="1">
    <source>
        <dbReference type="EMBL" id="ENO90131.1"/>
    </source>
</evidence>
<name>N6Y768_THAL4</name>
<dbReference type="OrthoDB" id="6191549at2"/>
<comment type="caution">
    <text evidence="1">The sequence shown here is derived from an EMBL/GenBank/DDBJ whole genome shotgun (WGS) entry which is preliminary data.</text>
</comment>
<dbReference type="STRING" id="1123367.GCA_000621305_00943"/>
<accession>N6Y768</accession>
<organism evidence="1 2">
    <name type="scientific">Thauera linaloolentis (strain DSM 12138 / JCM 21573 / CCUG 41526 / CIP 105981 / IAM 15112 / NBRC 102519 / 47Lol)</name>
    <dbReference type="NCBI Taxonomy" id="1123367"/>
    <lineage>
        <taxon>Bacteria</taxon>
        <taxon>Pseudomonadati</taxon>
        <taxon>Pseudomonadota</taxon>
        <taxon>Betaproteobacteria</taxon>
        <taxon>Rhodocyclales</taxon>
        <taxon>Zoogloeaceae</taxon>
        <taxon>Thauera</taxon>
    </lineage>
</organism>
<protein>
    <recommendedName>
        <fullName evidence="3">Dicarboxylate transport domain-containing protein</fullName>
    </recommendedName>
</protein>
<evidence type="ECO:0008006" key="3">
    <source>
        <dbReference type="Google" id="ProtNLM"/>
    </source>
</evidence>